<feature type="domain" description="Non-haem dioxygenase N-terminal" evidence="1">
    <location>
        <begin position="33"/>
        <end position="149"/>
    </location>
</feature>
<proteinExistence type="predicted"/>
<dbReference type="EMBL" id="KL142371">
    <property type="protein sequence ID" value="KDR81232.1"/>
    <property type="molecule type" value="Genomic_DNA"/>
</dbReference>
<evidence type="ECO:0000313" key="3">
    <source>
        <dbReference type="Proteomes" id="UP000027222"/>
    </source>
</evidence>
<accession>A0A067TFU2</accession>
<sequence length="252" mass="28766">MSDMTPLPPGVSSWRHPEETKCIPDSEYTDLTVVDISNLINDPTSTSTLSRSMINRAFQGFQDAGFIVLTGHGLSPEAISRQFDLGNMYLSVPEEVKHQFHAKISEGSWAGYKPQGYFKRINGARDTTEFHDFYPETLTDDLQPSLSWPYLGEIKNFYYHTHFVLLRTVLSIVSQGLGLDPNWSFLGSASSTRWTSRSYPYEGPIPRYLVPSVIFRVTEMAQDSSIPQIHLARKIATRWRNYGFQYTQIEDH</sequence>
<dbReference type="Gene3D" id="2.60.120.330">
    <property type="entry name" value="B-lactam Antibiotic, Isopenicillin N Synthase, Chain"/>
    <property type="match status" value="1"/>
</dbReference>
<organism evidence="2 3">
    <name type="scientific">Galerina marginata (strain CBS 339.88)</name>
    <dbReference type="NCBI Taxonomy" id="685588"/>
    <lineage>
        <taxon>Eukaryota</taxon>
        <taxon>Fungi</taxon>
        <taxon>Dikarya</taxon>
        <taxon>Basidiomycota</taxon>
        <taxon>Agaricomycotina</taxon>
        <taxon>Agaricomycetes</taxon>
        <taxon>Agaricomycetidae</taxon>
        <taxon>Agaricales</taxon>
        <taxon>Agaricineae</taxon>
        <taxon>Strophariaceae</taxon>
        <taxon>Galerina</taxon>
    </lineage>
</organism>
<evidence type="ECO:0000259" key="1">
    <source>
        <dbReference type="Pfam" id="PF14226"/>
    </source>
</evidence>
<keyword evidence="3" id="KW-1185">Reference proteome</keyword>
<reference evidence="3" key="1">
    <citation type="journal article" date="2014" name="Proc. Natl. Acad. Sci. U.S.A.">
        <title>Extensive sampling of basidiomycete genomes demonstrates inadequacy of the white-rot/brown-rot paradigm for wood decay fungi.</title>
        <authorList>
            <person name="Riley R."/>
            <person name="Salamov A.A."/>
            <person name="Brown D.W."/>
            <person name="Nagy L.G."/>
            <person name="Floudas D."/>
            <person name="Held B.W."/>
            <person name="Levasseur A."/>
            <person name="Lombard V."/>
            <person name="Morin E."/>
            <person name="Otillar R."/>
            <person name="Lindquist E.A."/>
            <person name="Sun H."/>
            <person name="LaButti K.M."/>
            <person name="Schmutz J."/>
            <person name="Jabbour D."/>
            <person name="Luo H."/>
            <person name="Baker S.E."/>
            <person name="Pisabarro A.G."/>
            <person name="Walton J.D."/>
            <person name="Blanchette R.A."/>
            <person name="Henrissat B."/>
            <person name="Martin F."/>
            <person name="Cullen D."/>
            <person name="Hibbett D.S."/>
            <person name="Grigoriev I.V."/>
        </authorList>
    </citation>
    <scope>NUCLEOTIDE SEQUENCE [LARGE SCALE GENOMIC DNA]</scope>
    <source>
        <strain evidence="3">CBS 339.88</strain>
    </source>
</reference>
<name>A0A067TFU2_GALM3</name>
<protein>
    <recommendedName>
        <fullName evidence="1">Non-haem dioxygenase N-terminal domain-containing protein</fullName>
    </recommendedName>
</protein>
<gene>
    <name evidence="2" type="ORF">GALMADRAFT_136260</name>
</gene>
<evidence type="ECO:0000313" key="2">
    <source>
        <dbReference type="EMBL" id="KDR81232.1"/>
    </source>
</evidence>
<dbReference type="Proteomes" id="UP000027222">
    <property type="component" value="Unassembled WGS sequence"/>
</dbReference>
<dbReference type="AlphaFoldDB" id="A0A067TFU2"/>
<dbReference type="HOGENOM" id="CLU_1102846_0_0_1"/>
<dbReference type="OrthoDB" id="406156at2759"/>
<dbReference type="InterPro" id="IPR026992">
    <property type="entry name" value="DIOX_N"/>
</dbReference>
<dbReference type="STRING" id="685588.A0A067TFU2"/>
<dbReference type="InterPro" id="IPR027443">
    <property type="entry name" value="IPNS-like_sf"/>
</dbReference>
<dbReference type="Pfam" id="PF14226">
    <property type="entry name" value="DIOX_N"/>
    <property type="match status" value="1"/>
</dbReference>
<dbReference type="SUPFAM" id="SSF51197">
    <property type="entry name" value="Clavaminate synthase-like"/>
    <property type="match status" value="1"/>
</dbReference>